<feature type="region of interest" description="Disordered" evidence="1">
    <location>
        <begin position="58"/>
        <end position="120"/>
    </location>
</feature>
<organism evidence="2 3">
    <name type="scientific">Rhizopus oryzae</name>
    <name type="common">Mucormycosis agent</name>
    <name type="synonym">Rhizopus arrhizus var. delemar</name>
    <dbReference type="NCBI Taxonomy" id="64495"/>
    <lineage>
        <taxon>Eukaryota</taxon>
        <taxon>Fungi</taxon>
        <taxon>Fungi incertae sedis</taxon>
        <taxon>Mucoromycota</taxon>
        <taxon>Mucoromycotina</taxon>
        <taxon>Mucoromycetes</taxon>
        <taxon>Mucorales</taxon>
        <taxon>Mucorineae</taxon>
        <taxon>Rhizopodaceae</taxon>
        <taxon>Rhizopus</taxon>
    </lineage>
</organism>
<comment type="caution">
    <text evidence="2">The sequence shown here is derived from an EMBL/GenBank/DDBJ whole genome shotgun (WGS) entry which is preliminary data.</text>
</comment>
<feature type="compositionally biased region" description="Low complexity" evidence="1">
    <location>
        <begin position="58"/>
        <end position="70"/>
    </location>
</feature>
<gene>
    <name evidence="2" type="ORF">G6F51_009913</name>
</gene>
<evidence type="ECO:0000313" key="2">
    <source>
        <dbReference type="EMBL" id="KAG1538198.1"/>
    </source>
</evidence>
<evidence type="ECO:0000313" key="3">
    <source>
        <dbReference type="Proteomes" id="UP000717996"/>
    </source>
</evidence>
<evidence type="ECO:0000256" key="1">
    <source>
        <dbReference type="SAM" id="MobiDB-lite"/>
    </source>
</evidence>
<proteinExistence type="predicted"/>
<accession>A0A9P6Y2W4</accession>
<name>A0A9P6Y2W4_RHIOR</name>
<dbReference type="Proteomes" id="UP000717996">
    <property type="component" value="Unassembled WGS sequence"/>
</dbReference>
<sequence>MISNPTVKPAFNYVLSSDPFEGFKKKSCKGKFPINSKNAVKAKRNKYDNNDKCLYAFTTSDPSTFSTTKSAGKDSNNQEKETSKAAQKKKEKQVALRIAKKEAQQSSTKPMKRPACNGIDHAKSPSSKCLILPRARIYKDFSYQCKFEIYQKTKSDS</sequence>
<dbReference type="EMBL" id="JAANIT010001925">
    <property type="protein sequence ID" value="KAG1538198.1"/>
    <property type="molecule type" value="Genomic_DNA"/>
</dbReference>
<dbReference type="AlphaFoldDB" id="A0A9P6Y2W4"/>
<protein>
    <submittedName>
        <fullName evidence="2">Uncharacterized protein</fullName>
    </submittedName>
</protein>
<reference evidence="2" key="1">
    <citation type="journal article" date="2020" name="Microb. Genom.">
        <title>Genetic diversity of clinical and environmental Mucorales isolates obtained from an investigation of mucormycosis cases among solid organ transplant recipients.</title>
        <authorList>
            <person name="Nguyen M.H."/>
            <person name="Kaul D."/>
            <person name="Muto C."/>
            <person name="Cheng S.J."/>
            <person name="Richter R.A."/>
            <person name="Bruno V.M."/>
            <person name="Liu G."/>
            <person name="Beyhan S."/>
            <person name="Sundermann A.J."/>
            <person name="Mounaud S."/>
            <person name="Pasculle A.W."/>
            <person name="Nierman W.C."/>
            <person name="Driscoll E."/>
            <person name="Cumbie R."/>
            <person name="Clancy C.J."/>
            <person name="Dupont C.L."/>
        </authorList>
    </citation>
    <scope>NUCLEOTIDE SEQUENCE</scope>
    <source>
        <strain evidence="2">GL16</strain>
    </source>
</reference>